<gene>
    <name evidence="1" type="ORF">SASPL_155915</name>
</gene>
<dbReference type="Gene3D" id="3.80.10.10">
    <property type="entry name" value="Ribonuclease Inhibitor"/>
    <property type="match status" value="1"/>
</dbReference>
<dbReference type="InterPro" id="IPR032675">
    <property type="entry name" value="LRR_dom_sf"/>
</dbReference>
<evidence type="ECO:0000313" key="2">
    <source>
        <dbReference type="Proteomes" id="UP000298416"/>
    </source>
</evidence>
<organism evidence="1">
    <name type="scientific">Salvia splendens</name>
    <name type="common">Scarlet sage</name>
    <dbReference type="NCBI Taxonomy" id="180675"/>
    <lineage>
        <taxon>Eukaryota</taxon>
        <taxon>Viridiplantae</taxon>
        <taxon>Streptophyta</taxon>
        <taxon>Embryophyta</taxon>
        <taxon>Tracheophyta</taxon>
        <taxon>Spermatophyta</taxon>
        <taxon>Magnoliopsida</taxon>
        <taxon>eudicotyledons</taxon>
        <taxon>Gunneridae</taxon>
        <taxon>Pentapetalae</taxon>
        <taxon>asterids</taxon>
        <taxon>lamiids</taxon>
        <taxon>Lamiales</taxon>
        <taxon>Lamiaceae</taxon>
        <taxon>Nepetoideae</taxon>
        <taxon>Mentheae</taxon>
        <taxon>Salviinae</taxon>
        <taxon>Salvia</taxon>
        <taxon>Salvia subgen. Calosphace</taxon>
        <taxon>core Calosphace</taxon>
    </lineage>
</organism>
<evidence type="ECO:0000313" key="1">
    <source>
        <dbReference type="EMBL" id="KAG6384278.1"/>
    </source>
</evidence>
<dbReference type="SUPFAM" id="SSF52058">
    <property type="entry name" value="L domain-like"/>
    <property type="match status" value="1"/>
</dbReference>
<proteinExistence type="predicted"/>
<accession>A0A8X8VXN4</accession>
<dbReference type="EMBL" id="PNBA02000195">
    <property type="protein sequence ID" value="KAG6384278.1"/>
    <property type="molecule type" value="Genomic_DNA"/>
</dbReference>
<comment type="caution">
    <text evidence="1">The sequence shown here is derived from an EMBL/GenBank/DDBJ whole genome shotgun (WGS) entry which is preliminary data.</text>
</comment>
<dbReference type="AlphaFoldDB" id="A0A8X8VXN4"/>
<sequence>MQIRFCTFLQTCTILHGINNLFPQKPELRRVLDAKRIIFLHIDSDMYYLLHMRYFALSSNMSVLPAHLSKLWNIQHLVGKAGKGGEKIQSFETIYPESCTKELSNMARNLKKLRIGGKDCRHESLPPYNKFPPTLKSLTLAGTYLDWSQMSILALLEKLEVLKLKNKAFMGRIWETEDGDLRTLKLRNYSQLQEVPIELARIPNLTLLDLYEPHLAASCANRFIEEKKCFSKAKMCSSFPFILHSCEQKNVADDSIALEGGLVLPMSWPVDQANSRSNYSSTDLAMQLATMSFVNDPRRRIFEHAEIPDLLYELSQFCPSKCLVSTCFNVPGSTHLYVTATPSGFDRGM</sequence>
<keyword evidence="2" id="KW-1185">Reference proteome</keyword>
<dbReference type="Proteomes" id="UP000298416">
    <property type="component" value="Unassembled WGS sequence"/>
</dbReference>
<dbReference type="PANTHER" id="PTHR15140:SF56">
    <property type="entry name" value="NB-ARC DOMAIN-CONTAINING PROTEIN"/>
    <property type="match status" value="1"/>
</dbReference>
<dbReference type="PANTHER" id="PTHR15140">
    <property type="entry name" value="TUBULIN-SPECIFIC CHAPERONE E"/>
    <property type="match status" value="1"/>
</dbReference>
<reference evidence="1" key="2">
    <citation type="submission" date="2020-08" db="EMBL/GenBank/DDBJ databases">
        <title>Plant Genome Project.</title>
        <authorList>
            <person name="Zhang R.-G."/>
        </authorList>
    </citation>
    <scope>NUCLEOTIDE SEQUENCE</scope>
    <source>
        <strain evidence="1">Huo1</strain>
        <tissue evidence="1">Leaf</tissue>
    </source>
</reference>
<name>A0A8X8VXN4_SALSN</name>
<protein>
    <submittedName>
        <fullName evidence="1">Uncharacterized protein</fullName>
    </submittedName>
</protein>
<reference evidence="1" key="1">
    <citation type="submission" date="2018-01" db="EMBL/GenBank/DDBJ databases">
        <authorList>
            <person name="Mao J.F."/>
        </authorList>
    </citation>
    <scope>NUCLEOTIDE SEQUENCE</scope>
    <source>
        <strain evidence="1">Huo1</strain>
        <tissue evidence="1">Leaf</tissue>
    </source>
</reference>